<dbReference type="InterPro" id="IPR018891">
    <property type="entry name" value="AIPR_C"/>
</dbReference>
<comment type="caution">
    <text evidence="2">The sequence shown here is derived from an EMBL/GenBank/DDBJ whole genome shotgun (WGS) entry which is preliminary data.</text>
</comment>
<gene>
    <name evidence="2" type="ORF">A2988_01645</name>
</gene>
<sequence>MKTTHIKFPVLSFRRIADPEMFGLSRIDIEEGGEGAILYVATIDARRLPRELEEWRKINPRESNPNSRVSKEIRKTLEDAPLSFILRNRGLTILTEKTLFDNTNNILSLEMADQELHGLLDGGHTFEVLRDFLDNLPEEDVKEAKILLKLEIIEGVTERDAVVNIVAARNTSAQVKEQSLENLRGSFDRIKEVLHGTSYLKDISFKETEFDEEGDKKEIDIRDILSYLTCFDVEGYSGDNHPVFAYSQKSEVVEYFKRNKDRLAKYIDLLPVILELHDKIHLTMPDSYNKKTGGAFGKLTGVIWTRNKKRMEDVMLPFIQEKSEYKIPSGFIYPALAAFRSAVSVDSNKATWKIDPLKLLPELIEDLAEQVGKQSIEFRNPNKLGKNQATWSLCYFVVERGLFRRNIK</sequence>
<dbReference type="AlphaFoldDB" id="A0A1F5BUA2"/>
<organism evidence="2 3">
    <name type="scientific">Candidatus Azambacteria bacterium RIFCSPLOWO2_01_FULL_46_25</name>
    <dbReference type="NCBI Taxonomy" id="1797298"/>
    <lineage>
        <taxon>Bacteria</taxon>
        <taxon>Candidatus Azamiibacteriota</taxon>
    </lineage>
</organism>
<evidence type="ECO:0000313" key="2">
    <source>
        <dbReference type="EMBL" id="OGD34162.1"/>
    </source>
</evidence>
<name>A0A1F5BUA2_9BACT</name>
<proteinExistence type="predicted"/>
<dbReference type="EMBL" id="MEYS01000002">
    <property type="protein sequence ID" value="OGD34162.1"/>
    <property type="molecule type" value="Genomic_DNA"/>
</dbReference>
<evidence type="ECO:0000313" key="3">
    <source>
        <dbReference type="Proteomes" id="UP000176650"/>
    </source>
</evidence>
<protein>
    <recommendedName>
        <fullName evidence="1">Abortive phage infection protein C-terminal domain-containing protein</fullName>
    </recommendedName>
</protein>
<reference evidence="2 3" key="1">
    <citation type="journal article" date="2016" name="Nat. Commun.">
        <title>Thousands of microbial genomes shed light on interconnected biogeochemical processes in an aquifer system.</title>
        <authorList>
            <person name="Anantharaman K."/>
            <person name="Brown C.T."/>
            <person name="Hug L.A."/>
            <person name="Sharon I."/>
            <person name="Castelle C.J."/>
            <person name="Probst A.J."/>
            <person name="Thomas B.C."/>
            <person name="Singh A."/>
            <person name="Wilkins M.J."/>
            <person name="Karaoz U."/>
            <person name="Brodie E.L."/>
            <person name="Williams K.H."/>
            <person name="Hubbard S.S."/>
            <person name="Banfield J.F."/>
        </authorList>
    </citation>
    <scope>NUCLEOTIDE SEQUENCE [LARGE SCALE GENOMIC DNA]</scope>
</reference>
<evidence type="ECO:0000259" key="1">
    <source>
        <dbReference type="Pfam" id="PF10592"/>
    </source>
</evidence>
<dbReference type="Pfam" id="PF10592">
    <property type="entry name" value="AIPR"/>
    <property type="match status" value="1"/>
</dbReference>
<accession>A0A1F5BUA2</accession>
<dbReference type="Proteomes" id="UP000176650">
    <property type="component" value="Unassembled WGS sequence"/>
</dbReference>
<feature type="domain" description="Abortive phage infection protein C-terminal" evidence="1">
    <location>
        <begin position="59"/>
        <end position="371"/>
    </location>
</feature>